<dbReference type="NCBIfam" id="NF005385">
    <property type="entry name" value="PRK06930.1"/>
    <property type="match status" value="1"/>
</dbReference>
<dbReference type="InterPro" id="IPR036388">
    <property type="entry name" value="WH-like_DNA-bd_sf"/>
</dbReference>
<dbReference type="Gene3D" id="1.10.10.10">
    <property type="entry name" value="Winged helix-like DNA-binding domain superfamily/Winged helix DNA-binding domain"/>
    <property type="match status" value="1"/>
</dbReference>
<sequence>MKMKELMKEYRETLKQLEKAKEVAAEADVKVIKEMISDIEYALEWMRTAKQPGAKRGIERRAAYEREKACDPLLMQRYFRSTPTKYEWDKEEKESVISEWERIMLDDALSTLSESEREMYIMFKGYCFSMGEISIMMNKSKSTVQTVLRRADEKIGKQIKESLFCMVG</sequence>
<accession>A0AAX2CNQ5</accession>
<evidence type="ECO:0000259" key="2">
    <source>
        <dbReference type="Pfam" id="PF08281"/>
    </source>
</evidence>
<dbReference type="GO" id="GO:0003677">
    <property type="term" value="F:DNA binding"/>
    <property type="evidence" value="ECO:0007669"/>
    <property type="project" value="InterPro"/>
</dbReference>
<protein>
    <submittedName>
        <fullName evidence="3">A0A073JSD0 (Uncharacterized protein)</fullName>
    </submittedName>
</protein>
<dbReference type="InterPro" id="IPR013324">
    <property type="entry name" value="RNA_pol_sigma_r3/r4-like"/>
</dbReference>
<dbReference type="GO" id="GO:0016987">
    <property type="term" value="F:sigma factor activity"/>
    <property type="evidence" value="ECO:0007669"/>
    <property type="project" value="InterPro"/>
</dbReference>
<evidence type="ECO:0000256" key="1">
    <source>
        <dbReference type="SAM" id="Coils"/>
    </source>
</evidence>
<evidence type="ECO:0000313" key="3">
    <source>
        <dbReference type="EMBL" id="SCM07903.1"/>
    </source>
</evidence>
<organism evidence="3 4">
    <name type="scientific">Bacillus cytotoxicus</name>
    <dbReference type="NCBI Taxonomy" id="580165"/>
    <lineage>
        <taxon>Bacteria</taxon>
        <taxon>Bacillati</taxon>
        <taxon>Bacillota</taxon>
        <taxon>Bacilli</taxon>
        <taxon>Bacillales</taxon>
        <taxon>Bacillaceae</taxon>
        <taxon>Bacillus</taxon>
        <taxon>Bacillus cereus group</taxon>
    </lineage>
</organism>
<comment type="caution">
    <text evidence="3">The sequence shown here is derived from an EMBL/GenBank/DDBJ whole genome shotgun (WGS) entry which is preliminary data.</text>
</comment>
<reference evidence="3 4" key="1">
    <citation type="submission" date="2016-08" db="EMBL/GenBank/DDBJ databases">
        <authorList>
            <person name="Loux V."/>
            <person name="Rue O."/>
        </authorList>
    </citation>
    <scope>NUCLEOTIDE SEQUENCE [LARGE SCALE GENOMIC DNA]</scope>
    <source>
        <strain evidence="3 4">AFSSA_08CEB44bac</strain>
    </source>
</reference>
<dbReference type="Pfam" id="PF08281">
    <property type="entry name" value="Sigma70_r4_2"/>
    <property type="match status" value="1"/>
</dbReference>
<dbReference type="AlphaFoldDB" id="A0AAX2CNQ5"/>
<keyword evidence="1" id="KW-0175">Coiled coil</keyword>
<gene>
    <name evidence="3" type="ORF">BCB44BAC_04490</name>
</gene>
<feature type="domain" description="RNA polymerase sigma factor 70 region 4 type 2" evidence="2">
    <location>
        <begin position="104"/>
        <end position="151"/>
    </location>
</feature>
<evidence type="ECO:0000313" key="4">
    <source>
        <dbReference type="Proteomes" id="UP000242164"/>
    </source>
</evidence>
<dbReference type="InterPro" id="IPR013249">
    <property type="entry name" value="RNA_pol_sigma70_r4_t2"/>
</dbReference>
<dbReference type="GO" id="GO:0006352">
    <property type="term" value="P:DNA-templated transcription initiation"/>
    <property type="evidence" value="ECO:0007669"/>
    <property type="project" value="InterPro"/>
</dbReference>
<dbReference type="EMBL" id="FMIK01000065">
    <property type="protein sequence ID" value="SCM07903.1"/>
    <property type="molecule type" value="Genomic_DNA"/>
</dbReference>
<proteinExistence type="predicted"/>
<name>A0AAX2CNQ5_9BACI</name>
<dbReference type="Proteomes" id="UP000242164">
    <property type="component" value="Unassembled WGS sequence"/>
</dbReference>
<feature type="coiled-coil region" evidence="1">
    <location>
        <begin position="3"/>
        <end position="30"/>
    </location>
</feature>
<dbReference type="SUPFAM" id="SSF88659">
    <property type="entry name" value="Sigma3 and sigma4 domains of RNA polymerase sigma factors"/>
    <property type="match status" value="1"/>
</dbReference>